<dbReference type="InterPro" id="IPR005828">
    <property type="entry name" value="MFS_sugar_transport-like"/>
</dbReference>
<dbReference type="Pfam" id="PF00083">
    <property type="entry name" value="Sugar_tr"/>
    <property type="match status" value="1"/>
</dbReference>
<keyword evidence="11" id="KW-1185">Reference proteome</keyword>
<evidence type="ECO:0000256" key="6">
    <source>
        <dbReference type="ARBA" id="ARBA00023136"/>
    </source>
</evidence>
<evidence type="ECO:0000313" key="10">
    <source>
        <dbReference type="EMBL" id="GLK77837.1"/>
    </source>
</evidence>
<feature type="transmembrane region" description="Helical" evidence="8">
    <location>
        <begin position="296"/>
        <end position="318"/>
    </location>
</feature>
<dbReference type="Gene3D" id="1.20.1250.20">
    <property type="entry name" value="MFS general substrate transporter like domains"/>
    <property type="match status" value="2"/>
</dbReference>
<comment type="caution">
    <text evidence="10">The sequence shown here is derived from an EMBL/GenBank/DDBJ whole genome shotgun (WGS) entry which is preliminary data.</text>
</comment>
<keyword evidence="3" id="KW-1003">Cell membrane</keyword>
<feature type="transmembrane region" description="Helical" evidence="8">
    <location>
        <begin position="325"/>
        <end position="345"/>
    </location>
</feature>
<feature type="transmembrane region" description="Helical" evidence="8">
    <location>
        <begin position="413"/>
        <end position="435"/>
    </location>
</feature>
<feature type="compositionally biased region" description="Polar residues" evidence="7">
    <location>
        <begin position="1"/>
        <end position="11"/>
    </location>
</feature>
<feature type="transmembrane region" description="Helical" evidence="8">
    <location>
        <begin position="178"/>
        <end position="198"/>
    </location>
</feature>
<dbReference type="InterPro" id="IPR020846">
    <property type="entry name" value="MFS_dom"/>
</dbReference>
<feature type="transmembrane region" description="Helical" evidence="8">
    <location>
        <begin position="386"/>
        <end position="407"/>
    </location>
</feature>
<comment type="subcellular location">
    <subcellularLocation>
        <location evidence="1">Cell membrane</location>
        <topology evidence="1">Multi-pass membrane protein</topology>
    </subcellularLocation>
</comment>
<keyword evidence="5 8" id="KW-1133">Transmembrane helix</keyword>
<evidence type="ECO:0000256" key="8">
    <source>
        <dbReference type="SAM" id="Phobius"/>
    </source>
</evidence>
<gene>
    <name evidence="10" type="ORF">GCM10008171_30910</name>
</gene>
<dbReference type="EMBL" id="BSFK01000016">
    <property type="protein sequence ID" value="GLK77837.1"/>
    <property type="molecule type" value="Genomic_DNA"/>
</dbReference>
<dbReference type="RefSeq" id="WP_271205673.1">
    <property type="nucleotide sequence ID" value="NZ_BSFK01000016.1"/>
</dbReference>
<feature type="transmembrane region" description="Helical" evidence="8">
    <location>
        <begin position="210"/>
        <end position="229"/>
    </location>
</feature>
<accession>A0A9W6JIG5</accession>
<keyword evidence="6 8" id="KW-0472">Membrane</keyword>
<feature type="transmembrane region" description="Helical" evidence="8">
    <location>
        <begin position="134"/>
        <end position="157"/>
    </location>
</feature>
<reference evidence="10" key="1">
    <citation type="journal article" date="2014" name="Int. J. Syst. Evol. Microbiol.">
        <title>Complete genome sequence of Corynebacterium casei LMG S-19264T (=DSM 44701T), isolated from a smear-ripened cheese.</title>
        <authorList>
            <consortium name="US DOE Joint Genome Institute (JGI-PGF)"/>
            <person name="Walter F."/>
            <person name="Albersmeier A."/>
            <person name="Kalinowski J."/>
            <person name="Ruckert C."/>
        </authorList>
    </citation>
    <scope>NUCLEOTIDE SEQUENCE</scope>
    <source>
        <strain evidence="10">VKM B-2555</strain>
    </source>
</reference>
<evidence type="ECO:0000256" key="3">
    <source>
        <dbReference type="ARBA" id="ARBA00022475"/>
    </source>
</evidence>
<dbReference type="PROSITE" id="PS50850">
    <property type="entry name" value="MFS"/>
    <property type="match status" value="1"/>
</dbReference>
<name>A0A9W6JIG5_9HYPH</name>
<proteinExistence type="predicted"/>
<evidence type="ECO:0000256" key="1">
    <source>
        <dbReference type="ARBA" id="ARBA00004651"/>
    </source>
</evidence>
<feature type="region of interest" description="Disordered" evidence="7">
    <location>
        <begin position="1"/>
        <end position="26"/>
    </location>
</feature>
<feature type="domain" description="Major facilitator superfamily (MFS) profile" evidence="9">
    <location>
        <begin position="33"/>
        <end position="443"/>
    </location>
</feature>
<evidence type="ECO:0000256" key="4">
    <source>
        <dbReference type="ARBA" id="ARBA00022692"/>
    </source>
</evidence>
<feature type="transmembrane region" description="Helical" evidence="8">
    <location>
        <begin position="45"/>
        <end position="63"/>
    </location>
</feature>
<evidence type="ECO:0000313" key="11">
    <source>
        <dbReference type="Proteomes" id="UP001143364"/>
    </source>
</evidence>
<dbReference type="AlphaFoldDB" id="A0A9W6JIG5"/>
<feature type="transmembrane region" description="Helical" evidence="8">
    <location>
        <begin position="351"/>
        <end position="374"/>
    </location>
</feature>
<dbReference type="PANTHER" id="PTHR43045:SF2">
    <property type="entry name" value="INNER MEMBRANE METABOLITE TRANSPORT PROTEIN YHJE"/>
    <property type="match status" value="1"/>
</dbReference>
<reference evidence="10" key="2">
    <citation type="submission" date="2023-01" db="EMBL/GenBank/DDBJ databases">
        <authorList>
            <person name="Sun Q."/>
            <person name="Evtushenko L."/>
        </authorList>
    </citation>
    <scope>NUCLEOTIDE SEQUENCE</scope>
    <source>
        <strain evidence="10">VKM B-2555</strain>
    </source>
</reference>
<sequence>MSQDHALSSTAELERHARQSTQGDHHTVTPGEIALAVVIGRTSEFFDFFVYGIASVVVFPALLFPETDRLTATLYSFAIFSLAFVARPIGSFIFMNVGRLYGRGVKLTIALFLLGGSTASIAFLPSHAQIGVGAVWLLAAARIGQGLALAGAWDGLASLLSLNAPAGRRGWFAMMPQLGAPLGFLLAAGLFVFFLNTLSPEDFLSWGWRYPFFVAFAVNVVALFARLRLVLSEAYSQLLATRELEPAPVFGLFMEEGRNVLIGAFAPLASFALFHLVTIFPLSWATLLTDGDALQFLLIEMIGAVVGVVGIVASGLIADRIGRRTLLGVCASLIAVFSIATPFLLDGGVPGQTAFILIGFALLGLTFGQSSGALTSNFSSRYRYTGAAFTADFAWLIGAAFAPLVALGLSAQFGPALVGAYLLSGAVCSLASLAINRQLVVND</sequence>
<dbReference type="InterPro" id="IPR036259">
    <property type="entry name" value="MFS_trans_sf"/>
</dbReference>
<keyword evidence="2" id="KW-0813">Transport</keyword>
<evidence type="ECO:0000259" key="9">
    <source>
        <dbReference type="PROSITE" id="PS50850"/>
    </source>
</evidence>
<dbReference type="InterPro" id="IPR005829">
    <property type="entry name" value="Sugar_transporter_CS"/>
</dbReference>
<dbReference type="PANTHER" id="PTHR43045">
    <property type="entry name" value="SHIKIMATE TRANSPORTER"/>
    <property type="match status" value="1"/>
</dbReference>
<dbReference type="PROSITE" id="PS00216">
    <property type="entry name" value="SUGAR_TRANSPORT_1"/>
    <property type="match status" value="1"/>
</dbReference>
<feature type="compositionally biased region" description="Basic and acidic residues" evidence="7">
    <location>
        <begin position="12"/>
        <end position="26"/>
    </location>
</feature>
<keyword evidence="4 8" id="KW-0812">Transmembrane</keyword>
<dbReference type="GO" id="GO:0005886">
    <property type="term" value="C:plasma membrane"/>
    <property type="evidence" value="ECO:0007669"/>
    <property type="project" value="UniProtKB-SubCell"/>
</dbReference>
<organism evidence="10 11">
    <name type="scientific">Methylopila jiangsuensis</name>
    <dbReference type="NCBI Taxonomy" id="586230"/>
    <lineage>
        <taxon>Bacteria</taxon>
        <taxon>Pseudomonadati</taxon>
        <taxon>Pseudomonadota</taxon>
        <taxon>Alphaproteobacteria</taxon>
        <taxon>Hyphomicrobiales</taxon>
        <taxon>Methylopilaceae</taxon>
        <taxon>Methylopila</taxon>
    </lineage>
</organism>
<dbReference type="SUPFAM" id="SSF103473">
    <property type="entry name" value="MFS general substrate transporter"/>
    <property type="match status" value="1"/>
</dbReference>
<protein>
    <submittedName>
        <fullName evidence="10">ABC transporter permease</fullName>
    </submittedName>
</protein>
<feature type="transmembrane region" description="Helical" evidence="8">
    <location>
        <begin position="75"/>
        <end position="95"/>
    </location>
</feature>
<evidence type="ECO:0000256" key="2">
    <source>
        <dbReference type="ARBA" id="ARBA00022448"/>
    </source>
</evidence>
<evidence type="ECO:0000256" key="5">
    <source>
        <dbReference type="ARBA" id="ARBA00022989"/>
    </source>
</evidence>
<feature type="transmembrane region" description="Helical" evidence="8">
    <location>
        <begin position="260"/>
        <end position="284"/>
    </location>
</feature>
<evidence type="ECO:0000256" key="7">
    <source>
        <dbReference type="SAM" id="MobiDB-lite"/>
    </source>
</evidence>
<feature type="transmembrane region" description="Helical" evidence="8">
    <location>
        <begin position="107"/>
        <end position="128"/>
    </location>
</feature>
<dbReference type="GO" id="GO:0022857">
    <property type="term" value="F:transmembrane transporter activity"/>
    <property type="evidence" value="ECO:0007669"/>
    <property type="project" value="InterPro"/>
</dbReference>
<dbReference type="Proteomes" id="UP001143364">
    <property type="component" value="Unassembled WGS sequence"/>
</dbReference>